<keyword evidence="3" id="KW-1185">Reference proteome</keyword>
<reference evidence="2" key="1">
    <citation type="journal article" date="2014" name="Int. J. Syst. Evol. Microbiol.">
        <title>Complete genome sequence of Corynebacterium casei LMG S-19264T (=DSM 44701T), isolated from a smear-ripened cheese.</title>
        <authorList>
            <consortium name="US DOE Joint Genome Institute (JGI-PGF)"/>
            <person name="Walter F."/>
            <person name="Albersmeier A."/>
            <person name="Kalinowski J."/>
            <person name="Ruckert C."/>
        </authorList>
    </citation>
    <scope>NUCLEOTIDE SEQUENCE</scope>
    <source>
        <strain evidence="2">NBRC 101628</strain>
    </source>
</reference>
<comment type="caution">
    <text evidence="2">The sequence shown here is derived from an EMBL/GenBank/DDBJ whole genome shotgun (WGS) entry which is preliminary data.</text>
</comment>
<dbReference type="SUPFAM" id="SSF48452">
    <property type="entry name" value="TPR-like"/>
    <property type="match status" value="1"/>
</dbReference>
<sequence>MPYPAQLQPYQSQLNASDPVSVTDLESKVNGEDGILYAQEAGRIAQLNGDFALSQKLYAHAIARYDKADFDPTISVSNLGANATSVLLNDNVIPYRGPGFERIMLHQYQALNYLMQGDSEGALVEVRRANELQTLEQERYRKSLSDSNAIENGTVQTEINRLKGSSKASSSFLNAYSYYVTGLLYQMAGEPNDAFIDYRKAAQLHQGNPYLEQELVRLAKGLQMPQYQEFKDKWGDAQPITPDQGRLVVIYETGFSPAKQAFSVPFRVNRRWQSVSLPTYLGQRPSYAAAYIKLGNDARIQAATISDIDDLATTALAEELPLILVRQAARVYAKAEANQWARERDDWGGVAMEVFNLISEQADLRSWLTLPSEAQIAHQNLTAGSYPLQINAKLAETIEIKPGQTTLVWAIQTGGHLRLFSQIF</sequence>
<feature type="repeat" description="TPR" evidence="1">
    <location>
        <begin position="175"/>
        <end position="208"/>
    </location>
</feature>
<dbReference type="Gene3D" id="1.25.40.10">
    <property type="entry name" value="Tetratricopeptide repeat domain"/>
    <property type="match status" value="1"/>
</dbReference>
<evidence type="ECO:0008006" key="4">
    <source>
        <dbReference type="Google" id="ProtNLM"/>
    </source>
</evidence>
<dbReference type="PROSITE" id="PS50005">
    <property type="entry name" value="TPR"/>
    <property type="match status" value="1"/>
</dbReference>
<proteinExistence type="predicted"/>
<name>A0AA37RV27_9GAMM</name>
<dbReference type="InterPro" id="IPR019734">
    <property type="entry name" value="TPR_rpt"/>
</dbReference>
<evidence type="ECO:0000313" key="3">
    <source>
        <dbReference type="Proteomes" id="UP001161422"/>
    </source>
</evidence>
<evidence type="ECO:0000256" key="1">
    <source>
        <dbReference type="PROSITE-ProRule" id="PRU00339"/>
    </source>
</evidence>
<organism evidence="2 3">
    <name type="scientific">Paraferrimonas sedimenticola</name>
    <dbReference type="NCBI Taxonomy" id="375674"/>
    <lineage>
        <taxon>Bacteria</taxon>
        <taxon>Pseudomonadati</taxon>
        <taxon>Pseudomonadota</taxon>
        <taxon>Gammaproteobacteria</taxon>
        <taxon>Alteromonadales</taxon>
        <taxon>Ferrimonadaceae</taxon>
        <taxon>Paraferrimonas</taxon>
    </lineage>
</organism>
<gene>
    <name evidence="2" type="ORF">GCM10007895_10820</name>
</gene>
<reference evidence="2" key="2">
    <citation type="submission" date="2023-01" db="EMBL/GenBank/DDBJ databases">
        <title>Draft genome sequence of Paraferrimonas sedimenticola strain NBRC 101628.</title>
        <authorList>
            <person name="Sun Q."/>
            <person name="Mori K."/>
        </authorList>
    </citation>
    <scope>NUCLEOTIDE SEQUENCE</scope>
    <source>
        <strain evidence="2">NBRC 101628</strain>
    </source>
</reference>
<dbReference type="Proteomes" id="UP001161422">
    <property type="component" value="Unassembled WGS sequence"/>
</dbReference>
<dbReference type="InterPro" id="IPR011990">
    <property type="entry name" value="TPR-like_helical_dom_sf"/>
</dbReference>
<protein>
    <recommendedName>
        <fullName evidence="4">Tetratricopeptide repeat-containing protein</fullName>
    </recommendedName>
</protein>
<dbReference type="AlphaFoldDB" id="A0AA37RV27"/>
<evidence type="ECO:0000313" key="2">
    <source>
        <dbReference type="EMBL" id="GLP95776.1"/>
    </source>
</evidence>
<dbReference type="EMBL" id="BSNC01000003">
    <property type="protein sequence ID" value="GLP95776.1"/>
    <property type="molecule type" value="Genomic_DNA"/>
</dbReference>
<keyword evidence="1" id="KW-0802">TPR repeat</keyword>
<dbReference type="RefSeq" id="WP_245837160.1">
    <property type="nucleotide sequence ID" value="NZ_BSNC01000003.1"/>
</dbReference>
<accession>A0AA37RV27</accession>